<dbReference type="CDD" id="cd01800">
    <property type="entry name" value="Ubl_SF3a120"/>
    <property type="match status" value="1"/>
</dbReference>
<evidence type="ECO:0000256" key="1">
    <source>
        <dbReference type="ARBA" id="ARBA00004123"/>
    </source>
</evidence>
<protein>
    <recommendedName>
        <fullName evidence="12">Splicing factor 3A subunit 1</fullName>
    </recommendedName>
</protein>
<dbReference type="InterPro" id="IPR000061">
    <property type="entry name" value="Surp"/>
</dbReference>
<name>A0AA39GY06_9BILA</name>
<evidence type="ECO:0000256" key="5">
    <source>
        <dbReference type="ARBA" id="ARBA00023187"/>
    </source>
</evidence>
<accession>A0AA39GY06</accession>
<organism evidence="10 11">
    <name type="scientific">Steinernema hermaphroditum</name>
    <dbReference type="NCBI Taxonomy" id="289476"/>
    <lineage>
        <taxon>Eukaryota</taxon>
        <taxon>Metazoa</taxon>
        <taxon>Ecdysozoa</taxon>
        <taxon>Nematoda</taxon>
        <taxon>Chromadorea</taxon>
        <taxon>Rhabditida</taxon>
        <taxon>Tylenchina</taxon>
        <taxon>Panagrolaimomorpha</taxon>
        <taxon>Strongyloidoidea</taxon>
        <taxon>Steinernematidae</taxon>
        <taxon>Steinernema</taxon>
    </lineage>
</organism>
<keyword evidence="3" id="KW-0747">Spliceosome</keyword>
<feature type="domain" description="SURP motif" evidence="9">
    <location>
        <begin position="38"/>
        <end position="80"/>
    </location>
</feature>
<dbReference type="Pfam" id="PF12230">
    <property type="entry name" value="PRP21_like_P"/>
    <property type="match status" value="1"/>
</dbReference>
<gene>
    <name evidence="10" type="ORF">QR680_001366</name>
</gene>
<feature type="domain" description="SURP motif" evidence="9">
    <location>
        <begin position="144"/>
        <end position="186"/>
    </location>
</feature>
<feature type="region of interest" description="Disordered" evidence="7">
    <location>
        <begin position="1"/>
        <end position="24"/>
    </location>
</feature>
<dbReference type="SUPFAM" id="SSF109905">
    <property type="entry name" value="Surp module (SWAP domain)"/>
    <property type="match status" value="2"/>
</dbReference>
<dbReference type="SMART" id="SM00213">
    <property type="entry name" value="UBQ"/>
    <property type="match status" value="1"/>
</dbReference>
<feature type="region of interest" description="Disordered" evidence="7">
    <location>
        <begin position="305"/>
        <end position="332"/>
    </location>
</feature>
<dbReference type="PROSITE" id="PS50053">
    <property type="entry name" value="UBIQUITIN_2"/>
    <property type="match status" value="1"/>
</dbReference>
<dbReference type="EMBL" id="JAUCMV010000005">
    <property type="protein sequence ID" value="KAK0395632.1"/>
    <property type="molecule type" value="Genomic_DNA"/>
</dbReference>
<reference evidence="10" key="1">
    <citation type="submission" date="2023-06" db="EMBL/GenBank/DDBJ databases">
        <title>Genomic analysis of the entomopathogenic nematode Steinernema hermaphroditum.</title>
        <authorList>
            <person name="Schwarz E.M."/>
            <person name="Heppert J.K."/>
            <person name="Baniya A."/>
            <person name="Schwartz H.T."/>
            <person name="Tan C.-H."/>
            <person name="Antoshechkin I."/>
            <person name="Sternberg P.W."/>
            <person name="Goodrich-Blair H."/>
            <person name="Dillman A.R."/>
        </authorList>
    </citation>
    <scope>NUCLEOTIDE SEQUENCE</scope>
    <source>
        <strain evidence="10">PS9179</strain>
        <tissue evidence="10">Whole animal</tissue>
    </source>
</reference>
<evidence type="ECO:0000259" key="8">
    <source>
        <dbReference type="PROSITE" id="PS50053"/>
    </source>
</evidence>
<dbReference type="PRINTS" id="PR00348">
    <property type="entry name" value="UBIQUITIN"/>
</dbReference>
<evidence type="ECO:0000256" key="4">
    <source>
        <dbReference type="ARBA" id="ARBA00022737"/>
    </source>
</evidence>
<evidence type="ECO:0000313" key="10">
    <source>
        <dbReference type="EMBL" id="KAK0395632.1"/>
    </source>
</evidence>
<keyword evidence="6" id="KW-0539">Nucleus</keyword>
<dbReference type="SUPFAM" id="SSF54236">
    <property type="entry name" value="Ubiquitin-like"/>
    <property type="match status" value="1"/>
</dbReference>
<evidence type="ECO:0000256" key="3">
    <source>
        <dbReference type="ARBA" id="ARBA00022728"/>
    </source>
</evidence>
<dbReference type="FunFam" id="1.10.10.790:FF:000002">
    <property type="entry name" value="Splicing factor 3A subunit 1"/>
    <property type="match status" value="1"/>
</dbReference>
<dbReference type="InterPro" id="IPR029071">
    <property type="entry name" value="Ubiquitin-like_domsf"/>
</dbReference>
<dbReference type="InterPro" id="IPR022030">
    <property type="entry name" value="SF3A1_dom"/>
</dbReference>
<dbReference type="Gene3D" id="1.10.10.790">
    <property type="entry name" value="Surp module"/>
    <property type="match status" value="2"/>
</dbReference>
<keyword evidence="4" id="KW-0677">Repeat</keyword>
<dbReference type="InterPro" id="IPR019956">
    <property type="entry name" value="Ubiquitin_dom"/>
</dbReference>
<dbReference type="PANTHER" id="PTHR15316:SF1">
    <property type="entry name" value="SPLICING FACTOR 3A SUBUNIT 1"/>
    <property type="match status" value="1"/>
</dbReference>
<evidence type="ECO:0000313" key="11">
    <source>
        <dbReference type="Proteomes" id="UP001175271"/>
    </source>
</evidence>
<dbReference type="PANTHER" id="PTHR15316">
    <property type="entry name" value="SPLICEOSOME ASSOCIATED PROTEIN 114/SWAP SPLICING FACTOR-RELATED"/>
    <property type="match status" value="1"/>
</dbReference>
<dbReference type="InterPro" id="IPR000626">
    <property type="entry name" value="Ubiquitin-like_dom"/>
</dbReference>
<feature type="compositionally biased region" description="Basic and acidic residues" evidence="7">
    <location>
        <begin position="314"/>
        <end position="332"/>
    </location>
</feature>
<dbReference type="InterPro" id="IPR045146">
    <property type="entry name" value="SF3A1"/>
</dbReference>
<keyword evidence="2" id="KW-0507">mRNA processing</keyword>
<evidence type="ECO:0000256" key="2">
    <source>
        <dbReference type="ARBA" id="ARBA00022664"/>
    </source>
</evidence>
<dbReference type="AlphaFoldDB" id="A0AA39GY06"/>
<proteinExistence type="predicted"/>
<dbReference type="PROSITE" id="PS50128">
    <property type="entry name" value="SURP"/>
    <property type="match status" value="2"/>
</dbReference>
<dbReference type="GO" id="GO:0005686">
    <property type="term" value="C:U2 snRNP"/>
    <property type="evidence" value="ECO:0007669"/>
    <property type="project" value="UniProtKB-ARBA"/>
</dbReference>
<keyword evidence="11" id="KW-1185">Reference proteome</keyword>
<feature type="domain" description="Ubiquitin-like" evidence="8">
    <location>
        <begin position="618"/>
        <end position="698"/>
    </location>
</feature>
<dbReference type="Gene3D" id="3.10.20.90">
    <property type="entry name" value="Phosphatidylinositol 3-kinase Catalytic Subunit, Chain A, domain 1"/>
    <property type="match status" value="1"/>
</dbReference>
<evidence type="ECO:0008006" key="12">
    <source>
        <dbReference type="Google" id="ProtNLM"/>
    </source>
</evidence>
<dbReference type="GO" id="GO:0045292">
    <property type="term" value="P:mRNA cis splicing, via spliceosome"/>
    <property type="evidence" value="ECO:0007669"/>
    <property type="project" value="InterPro"/>
</dbReference>
<dbReference type="FunFam" id="1.10.10.790:FF:000001">
    <property type="entry name" value="Splicing factor 3a, subunit 1"/>
    <property type="match status" value="1"/>
</dbReference>
<dbReference type="GO" id="GO:0071004">
    <property type="term" value="C:U2-type prespliceosome"/>
    <property type="evidence" value="ECO:0007669"/>
    <property type="project" value="TreeGrafter"/>
</dbReference>
<feature type="compositionally biased region" description="Pro residues" evidence="7">
    <location>
        <begin position="528"/>
        <end position="539"/>
    </location>
</feature>
<dbReference type="Pfam" id="PF01805">
    <property type="entry name" value="Surp"/>
    <property type="match status" value="2"/>
</dbReference>
<dbReference type="GO" id="GO:0003723">
    <property type="term" value="F:RNA binding"/>
    <property type="evidence" value="ECO:0007669"/>
    <property type="project" value="InterPro"/>
</dbReference>
<dbReference type="InterPro" id="IPR035967">
    <property type="entry name" value="SWAP/Surp_sf"/>
</dbReference>
<dbReference type="GO" id="GO:0071013">
    <property type="term" value="C:catalytic step 2 spliceosome"/>
    <property type="evidence" value="ECO:0007669"/>
    <property type="project" value="TreeGrafter"/>
</dbReference>
<dbReference type="InterPro" id="IPR035563">
    <property type="entry name" value="SF3As1_ubi"/>
</dbReference>
<dbReference type="Pfam" id="PF00240">
    <property type="entry name" value="ubiquitin"/>
    <property type="match status" value="1"/>
</dbReference>
<sequence>MAPIVVSTREEDSMNNEPSLMDRQMDGVICPPPDIRTIVDKTASFVARNGVEFENKIREKEANNARFSFLQPSDPYHAYYRSKVQLLKNAGGSAPGAPLVAPSTQIPKAVFEHYKQAEFVPRDPPPPFEYCAEPSSVNAFDLDLIKLTALFVARNGRQFLTQLMNREMRNYQFDFLKPQHSNFTYFSKLVEQYSKIILTSRTLMDNLRAARDYDTLLSEIRYRVGWEKHQKMMKDKLEQEQEKERLAYSQIDWHDFVVVQTVDFVPNETASLPPMCNKKDVGARILMQAHQEAAKAAQQAVAMDMDSDSEEEVERPTREDTSIAKPSEGRVRNEQRSVFEVTQPMPAAPSANTVVIKDYDPKRDRPLPGKGPAEKWLISPLTDERIPADKLQEHVRYNTVTTQYKEQREREQQERMIDEPVYAQGGEIGRNISRLAERRTDIFGVGAQGAEQTAIGKKLGEEETRRGPDPRTIWDGQASTIDATTRAAQQSVSIDQQINEIHRQHGYDRSHQQMLPPPLPVAPHHRPPPPAMPVAPQHKPPPPPMYDPAMVGGGFVGVAPPRLPMAVPLNQVAPMGMMNRSAPSFVQDEGPSSKRARLETELEPEQLWLSKVNGPIVIQIQTPVSSDWKLTGNALYIKIDVADTVSSLKNKIQDQTEVPSSKIKLISDGFFLKDAASLAFYNMRNQSIVQLQLKERGGRKR</sequence>
<keyword evidence="5" id="KW-0508">mRNA splicing</keyword>
<evidence type="ECO:0000259" key="9">
    <source>
        <dbReference type="PROSITE" id="PS50128"/>
    </source>
</evidence>
<dbReference type="Proteomes" id="UP001175271">
    <property type="component" value="Unassembled WGS sequence"/>
</dbReference>
<evidence type="ECO:0000256" key="6">
    <source>
        <dbReference type="ARBA" id="ARBA00023242"/>
    </source>
</evidence>
<feature type="region of interest" description="Disordered" evidence="7">
    <location>
        <begin position="519"/>
        <end position="539"/>
    </location>
</feature>
<evidence type="ECO:0000256" key="7">
    <source>
        <dbReference type="SAM" id="MobiDB-lite"/>
    </source>
</evidence>
<comment type="subcellular location">
    <subcellularLocation>
        <location evidence="1">Nucleus</location>
    </subcellularLocation>
</comment>
<comment type="caution">
    <text evidence="10">The sequence shown here is derived from an EMBL/GenBank/DDBJ whole genome shotgun (WGS) entry which is preliminary data.</text>
</comment>
<dbReference type="GO" id="GO:0000381">
    <property type="term" value="P:regulation of alternative mRNA splicing, via spliceosome"/>
    <property type="evidence" value="ECO:0007669"/>
    <property type="project" value="TreeGrafter"/>
</dbReference>
<dbReference type="SMART" id="SM00648">
    <property type="entry name" value="SWAP"/>
    <property type="match status" value="2"/>
</dbReference>